<sequence length="167" mass="18591">MIFMQFPELGSRSVSTPSASPARHDEAFLDAIEPEDQHALLAPVDDEPANDENAAPGTSTNVVAQIKSIKEEIINNLVGIRFDVLRYGGETEEDLDFAIKANEQLKEISAAFARRNPNLSESLGKRIERDGPIREAAERFRAERLEHRATKRAKLTLKPPDNLPYSP</sequence>
<gene>
    <name evidence="3" type="ORF">MSPICULIGERA_LOCUS11004</name>
    <name evidence="2" type="ORF">MSPICULIGERA_LOCUS4732</name>
</gene>
<evidence type="ECO:0000256" key="1">
    <source>
        <dbReference type="SAM" id="MobiDB-lite"/>
    </source>
</evidence>
<organism evidence="3 4">
    <name type="scientific">Mesorhabditis spiculigera</name>
    <dbReference type="NCBI Taxonomy" id="96644"/>
    <lineage>
        <taxon>Eukaryota</taxon>
        <taxon>Metazoa</taxon>
        <taxon>Ecdysozoa</taxon>
        <taxon>Nematoda</taxon>
        <taxon>Chromadorea</taxon>
        <taxon>Rhabditida</taxon>
        <taxon>Rhabditina</taxon>
        <taxon>Rhabditomorpha</taxon>
        <taxon>Rhabditoidea</taxon>
        <taxon>Rhabditidae</taxon>
        <taxon>Mesorhabditinae</taxon>
        <taxon>Mesorhabditis</taxon>
    </lineage>
</organism>
<feature type="region of interest" description="Disordered" evidence="1">
    <location>
        <begin position="37"/>
        <end position="58"/>
    </location>
</feature>
<protein>
    <submittedName>
        <fullName evidence="3">Uncharacterized protein</fullName>
    </submittedName>
</protein>
<accession>A0AA36G1L9</accession>
<dbReference type="EMBL" id="CATQJA010001163">
    <property type="protein sequence ID" value="CAJ0566116.1"/>
    <property type="molecule type" value="Genomic_DNA"/>
</dbReference>
<keyword evidence="4" id="KW-1185">Reference proteome</keyword>
<evidence type="ECO:0000313" key="4">
    <source>
        <dbReference type="Proteomes" id="UP001177023"/>
    </source>
</evidence>
<evidence type="ECO:0000313" key="2">
    <source>
        <dbReference type="EMBL" id="CAJ0566116.1"/>
    </source>
</evidence>
<feature type="region of interest" description="Disordered" evidence="1">
    <location>
        <begin position="1"/>
        <end position="24"/>
    </location>
</feature>
<reference evidence="3" key="1">
    <citation type="submission" date="2023-06" db="EMBL/GenBank/DDBJ databases">
        <authorList>
            <person name="Delattre M."/>
        </authorList>
    </citation>
    <scope>NUCLEOTIDE SEQUENCE</scope>
    <source>
        <strain evidence="3">AF72</strain>
    </source>
</reference>
<comment type="caution">
    <text evidence="3">The sequence shown here is derived from an EMBL/GenBank/DDBJ whole genome shotgun (WGS) entry which is preliminary data.</text>
</comment>
<evidence type="ECO:0000313" key="3">
    <source>
        <dbReference type="EMBL" id="CAJ0572620.1"/>
    </source>
</evidence>
<dbReference type="AlphaFoldDB" id="A0AA36G1L9"/>
<feature type="non-terminal residue" evidence="3">
    <location>
        <position position="167"/>
    </location>
</feature>
<dbReference type="Proteomes" id="UP001177023">
    <property type="component" value="Unassembled WGS sequence"/>
</dbReference>
<dbReference type="EMBL" id="CATQJA010002601">
    <property type="protein sequence ID" value="CAJ0572620.1"/>
    <property type="molecule type" value="Genomic_DNA"/>
</dbReference>
<proteinExistence type="predicted"/>
<name>A0AA36G1L9_9BILA</name>